<keyword evidence="3" id="KW-1185">Reference proteome</keyword>
<organism evidence="2 3">
    <name type="scientific">Paracoccus spongiarum</name>
    <dbReference type="NCBI Taxonomy" id="3064387"/>
    <lineage>
        <taxon>Bacteria</taxon>
        <taxon>Pseudomonadati</taxon>
        <taxon>Pseudomonadota</taxon>
        <taxon>Alphaproteobacteria</taxon>
        <taxon>Rhodobacterales</taxon>
        <taxon>Paracoccaceae</taxon>
        <taxon>Paracoccus</taxon>
    </lineage>
</organism>
<sequence>MLAEGDPEMSHAAVVACQRRPANPGAVRQRVAIMGTRVHDPATSDSSGSPFSQPNPSAVRRSCQAGPIRDRLRRNRHCNACLDPPADPGTADRCRCALPEDRRHRSGDDIPGAWVDDRGGGSGADAVASRIRLDDLP</sequence>
<evidence type="ECO:0000256" key="1">
    <source>
        <dbReference type="SAM" id="MobiDB-lite"/>
    </source>
</evidence>
<accession>A0ABT9JC54</accession>
<dbReference type="RefSeq" id="WP_305963236.1">
    <property type="nucleotide sequence ID" value="NZ_JAVAMQ010000007.1"/>
</dbReference>
<proteinExistence type="predicted"/>
<gene>
    <name evidence="2" type="ORF">Q5Y72_09840</name>
</gene>
<feature type="compositionally biased region" description="Polar residues" evidence="1">
    <location>
        <begin position="43"/>
        <end position="56"/>
    </location>
</feature>
<feature type="region of interest" description="Disordered" evidence="1">
    <location>
        <begin position="101"/>
        <end position="137"/>
    </location>
</feature>
<dbReference type="EMBL" id="JAVAMQ010000007">
    <property type="protein sequence ID" value="MDP5307392.1"/>
    <property type="molecule type" value="Genomic_DNA"/>
</dbReference>
<reference evidence="2 3" key="1">
    <citation type="submission" date="2023-08" db="EMBL/GenBank/DDBJ databases">
        <authorList>
            <person name="Park J.-S."/>
        </authorList>
    </citation>
    <scope>NUCLEOTIDE SEQUENCE [LARGE SCALE GENOMIC DNA]</scope>
    <source>
        <strain evidence="2 3">2205BS29-5</strain>
    </source>
</reference>
<feature type="region of interest" description="Disordered" evidence="1">
    <location>
        <begin position="39"/>
        <end position="63"/>
    </location>
</feature>
<protein>
    <submittedName>
        <fullName evidence="2">Uncharacterized protein</fullName>
    </submittedName>
</protein>
<comment type="caution">
    <text evidence="2">The sequence shown here is derived from an EMBL/GenBank/DDBJ whole genome shotgun (WGS) entry which is preliminary data.</text>
</comment>
<dbReference type="Proteomes" id="UP001224997">
    <property type="component" value="Unassembled WGS sequence"/>
</dbReference>
<evidence type="ECO:0000313" key="3">
    <source>
        <dbReference type="Proteomes" id="UP001224997"/>
    </source>
</evidence>
<name>A0ABT9JC54_9RHOB</name>
<evidence type="ECO:0000313" key="2">
    <source>
        <dbReference type="EMBL" id="MDP5307392.1"/>
    </source>
</evidence>